<evidence type="ECO:0000313" key="6">
    <source>
        <dbReference type="EMBL" id="CRL02156.1"/>
    </source>
</evidence>
<evidence type="ECO:0000256" key="2">
    <source>
        <dbReference type="ARBA" id="ARBA00004496"/>
    </source>
</evidence>
<dbReference type="InterPro" id="IPR029404">
    <property type="entry name" value="CDIN1"/>
</dbReference>
<dbReference type="GO" id="GO:0005634">
    <property type="term" value="C:nucleus"/>
    <property type="evidence" value="ECO:0007669"/>
    <property type="project" value="UniProtKB-SubCell"/>
</dbReference>
<evidence type="ECO:0000256" key="3">
    <source>
        <dbReference type="ARBA" id="ARBA00022490"/>
    </source>
</evidence>
<dbReference type="Pfam" id="PF14811">
    <property type="entry name" value="TPD"/>
    <property type="match status" value="1"/>
</dbReference>
<dbReference type="PANTHER" id="PTHR31661">
    <property type="entry name" value="SIMILAR TO CDNA SEQUENCE BC052040"/>
    <property type="match status" value="1"/>
</dbReference>
<evidence type="ECO:0000313" key="7">
    <source>
        <dbReference type="Proteomes" id="UP000183832"/>
    </source>
</evidence>
<dbReference type="OrthoDB" id="1272at2759"/>
<evidence type="ECO:0000256" key="1">
    <source>
        <dbReference type="ARBA" id="ARBA00004123"/>
    </source>
</evidence>
<dbReference type="PANTHER" id="PTHR31661:SF1">
    <property type="entry name" value="CDAN1-INTERACTING NUCLEASE 1"/>
    <property type="match status" value="1"/>
</dbReference>
<keyword evidence="7" id="KW-1185">Reference proteome</keyword>
<dbReference type="STRING" id="568069.A0A1J1IRH3"/>
<comment type="subcellular location">
    <subcellularLocation>
        <location evidence="2">Cytoplasm</location>
    </subcellularLocation>
    <subcellularLocation>
        <location evidence="1">Nucleus</location>
    </subcellularLocation>
</comment>
<protein>
    <recommendedName>
        <fullName evidence="5">CDAN1-interacting nuclease 1</fullName>
    </recommendedName>
</protein>
<organism evidence="6 7">
    <name type="scientific">Clunio marinus</name>
    <dbReference type="NCBI Taxonomy" id="568069"/>
    <lineage>
        <taxon>Eukaryota</taxon>
        <taxon>Metazoa</taxon>
        <taxon>Ecdysozoa</taxon>
        <taxon>Arthropoda</taxon>
        <taxon>Hexapoda</taxon>
        <taxon>Insecta</taxon>
        <taxon>Pterygota</taxon>
        <taxon>Neoptera</taxon>
        <taxon>Endopterygota</taxon>
        <taxon>Diptera</taxon>
        <taxon>Nematocera</taxon>
        <taxon>Chironomoidea</taxon>
        <taxon>Chironomidae</taxon>
        <taxon>Clunio</taxon>
    </lineage>
</organism>
<name>A0A1J1IRH3_9DIPT</name>
<evidence type="ECO:0000256" key="5">
    <source>
        <dbReference type="ARBA" id="ARBA00023480"/>
    </source>
</evidence>
<keyword evidence="3" id="KW-0963">Cytoplasm</keyword>
<dbReference type="EMBL" id="CVRI01000057">
    <property type="protein sequence ID" value="CRL02156.1"/>
    <property type="molecule type" value="Genomic_DNA"/>
</dbReference>
<evidence type="ECO:0000256" key="4">
    <source>
        <dbReference type="ARBA" id="ARBA00023242"/>
    </source>
</evidence>
<dbReference type="GO" id="GO:0005737">
    <property type="term" value="C:cytoplasm"/>
    <property type="evidence" value="ECO:0007669"/>
    <property type="project" value="UniProtKB-SubCell"/>
</dbReference>
<proteinExistence type="predicted"/>
<keyword evidence="4" id="KW-0539">Nucleus</keyword>
<gene>
    <name evidence="6" type="ORF">CLUMA_CG015138</name>
</gene>
<sequence length="274" mass="31816">MVIINEAVYKDIFNILSRFRGLSIECEEEISKKYTELPKQTIKAIISKHGQNASKNLFYKYSSRADTILTEYEKRATNDRAILDLSIEMNYPPTGVCRLILNEKYTKLEVKEMLRDPHLIPDPILSANVFNCIYNDSQDGVIIDMIRYSIGEEYELKLKKMARDVGLTFYDEGDLRRDGFDKTPDLLLAVQCLYKNTIVNWIESKASFGDQESHSKYLKDQLTCYENRFGCGIVIYWFGFQEEILSNKHNVIVLDKFPALEDLTTFNNLYNKSS</sequence>
<reference evidence="6 7" key="1">
    <citation type="submission" date="2015-04" db="EMBL/GenBank/DDBJ databases">
        <authorList>
            <person name="Syromyatnikov M.Y."/>
            <person name="Popov V.N."/>
        </authorList>
    </citation>
    <scope>NUCLEOTIDE SEQUENCE [LARGE SCALE GENOMIC DNA]</scope>
</reference>
<dbReference type="AlphaFoldDB" id="A0A1J1IRH3"/>
<accession>A0A1J1IRH3</accession>
<dbReference type="Proteomes" id="UP000183832">
    <property type="component" value="Unassembled WGS sequence"/>
</dbReference>